<proteinExistence type="predicted"/>
<keyword evidence="3" id="KW-1185">Reference proteome</keyword>
<dbReference type="STRING" id="1280514.AXFE_02140"/>
<dbReference type="InterPro" id="IPR027417">
    <property type="entry name" value="P-loop_NTPase"/>
</dbReference>
<dbReference type="EMBL" id="JXYS01000003">
    <property type="protein sequence ID" value="KJF18927.1"/>
    <property type="molecule type" value="Genomic_DNA"/>
</dbReference>
<dbReference type="PANTHER" id="PTHR10803">
    <property type="entry name" value="ARSENICAL PUMP-DRIVING ATPASE ARSENITE-TRANSLOCATING ATPASE"/>
    <property type="match status" value="1"/>
</dbReference>
<organism evidence="2 3">
    <name type="scientific">Acidithrix ferrooxidans</name>
    <dbReference type="NCBI Taxonomy" id="1280514"/>
    <lineage>
        <taxon>Bacteria</taxon>
        <taxon>Bacillati</taxon>
        <taxon>Actinomycetota</taxon>
        <taxon>Acidimicrobiia</taxon>
        <taxon>Acidimicrobiales</taxon>
        <taxon>Acidimicrobiaceae</taxon>
        <taxon>Acidithrix</taxon>
    </lineage>
</organism>
<dbReference type="Pfam" id="PF02374">
    <property type="entry name" value="ArsA_ATPase"/>
    <property type="match status" value="1"/>
</dbReference>
<dbReference type="GO" id="GO:0005524">
    <property type="term" value="F:ATP binding"/>
    <property type="evidence" value="ECO:0007669"/>
    <property type="project" value="InterPro"/>
</dbReference>
<keyword evidence="2" id="KW-0378">Hydrolase</keyword>
<dbReference type="SUPFAM" id="SSF52540">
    <property type="entry name" value="P-loop containing nucleoside triphosphate hydrolases"/>
    <property type="match status" value="1"/>
</dbReference>
<evidence type="ECO:0000259" key="1">
    <source>
        <dbReference type="Pfam" id="PF02374"/>
    </source>
</evidence>
<comment type="caution">
    <text evidence="2">The sequence shown here is derived from an EMBL/GenBank/DDBJ whole genome shotgun (WGS) entry which is preliminary data.</text>
</comment>
<dbReference type="OrthoDB" id="5490584at2"/>
<dbReference type="EC" id="3.6.3.16" evidence="2"/>
<dbReference type="RefSeq" id="WP_052604044.1">
    <property type="nucleotide sequence ID" value="NZ_JXYS01000003.1"/>
</dbReference>
<name>A0A0D8HMG0_9ACTN</name>
<feature type="domain" description="ArsA/GET3 Anion-transporting ATPase-like" evidence="1">
    <location>
        <begin position="23"/>
        <end position="323"/>
    </location>
</feature>
<dbReference type="InterPro" id="IPR016300">
    <property type="entry name" value="ATPase_ArsA/GET3"/>
</dbReference>
<dbReference type="InterPro" id="IPR025723">
    <property type="entry name" value="ArsA/GET3_ATPase-like"/>
</dbReference>
<evidence type="ECO:0000313" key="3">
    <source>
        <dbReference type="Proteomes" id="UP000032360"/>
    </source>
</evidence>
<dbReference type="GO" id="GO:0016887">
    <property type="term" value="F:ATP hydrolysis activity"/>
    <property type="evidence" value="ECO:0007669"/>
    <property type="project" value="InterPro"/>
</dbReference>
<evidence type="ECO:0000313" key="2">
    <source>
        <dbReference type="EMBL" id="KJF18927.1"/>
    </source>
</evidence>
<dbReference type="Proteomes" id="UP000032360">
    <property type="component" value="Unassembled WGS sequence"/>
</dbReference>
<sequence length="366" mass="40156">MDANKNAIAINTSKLSSLIREKTVIIMTGPGGVGKTSNSAALAIGSALSGIDTCVVTIDPARRLADALGIETIGNDPVEIGTSSPGRLFAVMLDADATFDELIVKYAKTKEQAGKILSNRVYQNLTKNLSGIQEYMAMEKLFELHNDSRFKLLIVDTPPSYNALDFLDAPRRLMSFLDNRVFRLIMTPGPAILRPLTFATKAVLRTISRVVGSEIVDEAVAFFQDFEGMEDGFRSRAEAVQSLLHEQTTAFVLVTAPRGDTISESMTFGEKLTGFGFSLSGLISNRETPDFSIPGEPIDQNEGLSKDDLAKLQDNLSKMKVLKEFENREIQKISAALDSERIIRIPTLNRDIANLEDLAQMARYLI</sequence>
<dbReference type="Gene3D" id="3.40.50.300">
    <property type="entry name" value="P-loop containing nucleotide triphosphate hydrolases"/>
    <property type="match status" value="1"/>
</dbReference>
<dbReference type="PANTHER" id="PTHR10803:SF26">
    <property type="entry name" value="ANION TRANSPORTER ATPASE-RELATED"/>
    <property type="match status" value="1"/>
</dbReference>
<dbReference type="CDD" id="cd02035">
    <property type="entry name" value="ArsA"/>
    <property type="match status" value="1"/>
</dbReference>
<accession>A0A0D8HMG0</accession>
<protein>
    <submittedName>
        <fullName evidence="2">Arsenical pump-driving ATPase</fullName>
        <ecNumber evidence="2">3.6.3.16</ecNumber>
    </submittedName>
</protein>
<dbReference type="PATRIC" id="fig|1280514.3.peg.301"/>
<reference evidence="2 3" key="1">
    <citation type="submission" date="2015-01" db="EMBL/GenBank/DDBJ databases">
        <title>Draft genome of the acidophilic iron oxidizer Acidithrix ferrooxidans strain Py-F3.</title>
        <authorList>
            <person name="Poehlein A."/>
            <person name="Eisen S."/>
            <person name="Schloemann M."/>
            <person name="Johnson B.D."/>
            <person name="Daniel R."/>
            <person name="Muehling M."/>
        </authorList>
    </citation>
    <scope>NUCLEOTIDE SEQUENCE [LARGE SCALE GENOMIC DNA]</scope>
    <source>
        <strain evidence="2 3">Py-F3</strain>
    </source>
</reference>
<dbReference type="AlphaFoldDB" id="A0A0D8HMG0"/>
<gene>
    <name evidence="2" type="primary">arsA2</name>
    <name evidence="2" type="ORF">AXFE_02140</name>
</gene>